<dbReference type="OrthoDB" id="8902597at2"/>
<dbReference type="RefSeq" id="WP_160603888.1">
    <property type="nucleotide sequence ID" value="NZ_WTYX01000001.1"/>
</dbReference>
<feature type="region of interest" description="Disordered" evidence="1">
    <location>
        <begin position="163"/>
        <end position="189"/>
    </location>
</feature>
<evidence type="ECO:0008006" key="4">
    <source>
        <dbReference type="Google" id="ProtNLM"/>
    </source>
</evidence>
<dbReference type="EMBL" id="WTYX01000001">
    <property type="protein sequence ID" value="MXO90426.1"/>
    <property type="molecule type" value="Genomic_DNA"/>
</dbReference>
<accession>A0A844ZTV5</accession>
<evidence type="ECO:0000256" key="1">
    <source>
        <dbReference type="SAM" id="MobiDB-lite"/>
    </source>
</evidence>
<reference evidence="2 3" key="1">
    <citation type="submission" date="2019-12" db="EMBL/GenBank/DDBJ databases">
        <title>Genomic-based taxomic classification of the family Erythrobacteraceae.</title>
        <authorList>
            <person name="Xu L."/>
        </authorList>
    </citation>
    <scope>NUCLEOTIDE SEQUENCE [LARGE SCALE GENOMIC DNA]</scope>
    <source>
        <strain evidence="2 3">KCTC 52763</strain>
    </source>
</reference>
<comment type="caution">
    <text evidence="2">The sequence shown here is derived from an EMBL/GenBank/DDBJ whole genome shotgun (WGS) entry which is preliminary data.</text>
</comment>
<sequence>MLVSVLALALAQETAVETVQPVAPPPSQPACSGENYDAFDFWVGAWKVYVTGAETAADGSEKIVARSLVERLYNGCAIRENWMPVRPNPGGSLSSYNPRTQLWEQTWIGSSPGPVYFKGQGVRTGMVLTGTWPNIGGPGKDGLIRMTYTPNELDGSVRQRGEVSYDQGKSWGPSFDFTYRPSGDTKDSR</sequence>
<proteinExistence type="predicted"/>
<keyword evidence="3" id="KW-1185">Reference proteome</keyword>
<dbReference type="Proteomes" id="UP000442714">
    <property type="component" value="Unassembled WGS sequence"/>
</dbReference>
<name>A0A844ZTV5_9SPHN</name>
<dbReference type="AlphaFoldDB" id="A0A844ZTV5"/>
<evidence type="ECO:0000313" key="2">
    <source>
        <dbReference type="EMBL" id="MXO90426.1"/>
    </source>
</evidence>
<gene>
    <name evidence="2" type="ORF">GRI41_06305</name>
</gene>
<organism evidence="2 3">
    <name type="scientific">Pontixanthobacter aquaemixtae</name>
    <dbReference type="NCBI Taxonomy" id="1958940"/>
    <lineage>
        <taxon>Bacteria</taxon>
        <taxon>Pseudomonadati</taxon>
        <taxon>Pseudomonadota</taxon>
        <taxon>Alphaproteobacteria</taxon>
        <taxon>Sphingomonadales</taxon>
        <taxon>Erythrobacteraceae</taxon>
        <taxon>Pontixanthobacter</taxon>
    </lineage>
</organism>
<protein>
    <recommendedName>
        <fullName evidence="4">DUF1579 domain-containing protein</fullName>
    </recommendedName>
</protein>
<evidence type="ECO:0000313" key="3">
    <source>
        <dbReference type="Proteomes" id="UP000442714"/>
    </source>
</evidence>